<dbReference type="GO" id="GO:0005829">
    <property type="term" value="C:cytosol"/>
    <property type="evidence" value="ECO:0007669"/>
    <property type="project" value="TreeGrafter"/>
</dbReference>
<dbReference type="InterPro" id="IPR043132">
    <property type="entry name" value="BCAT-like_C"/>
</dbReference>
<evidence type="ECO:0000256" key="6">
    <source>
        <dbReference type="RuleBase" id="RU004516"/>
    </source>
</evidence>
<evidence type="ECO:0000256" key="1">
    <source>
        <dbReference type="ARBA" id="ARBA00001933"/>
    </source>
</evidence>
<dbReference type="PANTHER" id="PTHR42743:SF11">
    <property type="entry name" value="AMINODEOXYCHORISMATE LYASE"/>
    <property type="match status" value="1"/>
</dbReference>
<evidence type="ECO:0000313" key="8">
    <source>
        <dbReference type="Proteomes" id="UP000053681"/>
    </source>
</evidence>
<dbReference type="InterPro" id="IPR001544">
    <property type="entry name" value="Aminotrans_IV"/>
</dbReference>
<dbReference type="GO" id="GO:0008652">
    <property type="term" value="P:amino acid biosynthetic process"/>
    <property type="evidence" value="ECO:0007669"/>
    <property type="project" value="UniProtKB-ARBA"/>
</dbReference>
<evidence type="ECO:0000256" key="5">
    <source>
        <dbReference type="RuleBase" id="RU004106"/>
    </source>
</evidence>
<accession>A0A0V8JIL3</accession>
<evidence type="ECO:0000256" key="4">
    <source>
        <dbReference type="ARBA" id="ARBA00022898"/>
    </source>
</evidence>
<comment type="subunit">
    <text evidence="3">Homodimer.</text>
</comment>
<dbReference type="FunFam" id="3.20.10.10:FF:000002">
    <property type="entry name" value="D-alanine aminotransferase"/>
    <property type="match status" value="1"/>
</dbReference>
<reference evidence="7 8" key="1">
    <citation type="submission" date="2015-11" db="EMBL/GenBank/DDBJ databases">
        <title>Bacillus caseinolyticus sp nov.</title>
        <authorList>
            <person name="Dastager S.G."/>
            <person name="Mawlankar R."/>
        </authorList>
    </citation>
    <scope>NUCLEOTIDE SEQUENCE [LARGE SCALE GENOMIC DNA]</scope>
    <source>
        <strain evidence="7 8">SGD-V-76</strain>
    </source>
</reference>
<dbReference type="GO" id="GO:0016829">
    <property type="term" value="F:lyase activity"/>
    <property type="evidence" value="ECO:0007669"/>
    <property type="project" value="UniProtKB-KW"/>
</dbReference>
<evidence type="ECO:0000256" key="2">
    <source>
        <dbReference type="ARBA" id="ARBA00009320"/>
    </source>
</evidence>
<evidence type="ECO:0000256" key="3">
    <source>
        <dbReference type="ARBA" id="ARBA00011738"/>
    </source>
</evidence>
<keyword evidence="4 6" id="KW-0663">Pyridoxal phosphate</keyword>
<dbReference type="InterPro" id="IPR018300">
    <property type="entry name" value="Aminotrans_IV_CS"/>
</dbReference>
<dbReference type="Pfam" id="PF01063">
    <property type="entry name" value="Aminotran_4"/>
    <property type="match status" value="1"/>
</dbReference>
<gene>
    <name evidence="7" type="ORF">AS180_17130</name>
</gene>
<dbReference type="GO" id="GO:0046394">
    <property type="term" value="P:carboxylic acid biosynthetic process"/>
    <property type="evidence" value="ECO:0007669"/>
    <property type="project" value="UniProtKB-ARBA"/>
</dbReference>
<dbReference type="Gene3D" id="3.30.470.10">
    <property type="match status" value="1"/>
</dbReference>
<dbReference type="PROSITE" id="PS00770">
    <property type="entry name" value="AA_TRANSFER_CLASS_4"/>
    <property type="match status" value="1"/>
</dbReference>
<evidence type="ECO:0000313" key="7">
    <source>
        <dbReference type="EMBL" id="KSU86701.1"/>
    </source>
</evidence>
<name>A0A0V8JIL3_9BACI</name>
<keyword evidence="8" id="KW-1185">Reference proteome</keyword>
<dbReference type="Proteomes" id="UP000053681">
    <property type="component" value="Unassembled WGS sequence"/>
</dbReference>
<dbReference type="EMBL" id="LNQP01000070">
    <property type="protein sequence ID" value="KSU86701.1"/>
    <property type="molecule type" value="Genomic_DNA"/>
</dbReference>
<dbReference type="Gene3D" id="3.20.10.10">
    <property type="entry name" value="D-amino Acid Aminotransferase, subunit A, domain 2"/>
    <property type="match status" value="1"/>
</dbReference>
<dbReference type="InterPro" id="IPR050571">
    <property type="entry name" value="Class-IV_PLP-Dep_Aminotrnsfr"/>
</dbReference>
<dbReference type="InterPro" id="IPR036038">
    <property type="entry name" value="Aminotransferase-like"/>
</dbReference>
<comment type="similarity">
    <text evidence="2 5">Belongs to the class-IV pyridoxal-phosphate-dependent aminotransferase family.</text>
</comment>
<protein>
    <submittedName>
        <fullName evidence="7">4-amino-4-deoxychorismate lyase</fullName>
    </submittedName>
</protein>
<dbReference type="RefSeq" id="WP_025909850.1">
    <property type="nucleotide sequence ID" value="NZ_KQ758685.1"/>
</dbReference>
<dbReference type="InterPro" id="IPR043131">
    <property type="entry name" value="BCAT-like_N"/>
</dbReference>
<dbReference type="SUPFAM" id="SSF56752">
    <property type="entry name" value="D-aminoacid aminotransferase-like PLP-dependent enzymes"/>
    <property type="match status" value="1"/>
</dbReference>
<dbReference type="AlphaFoldDB" id="A0A0V8JIL3"/>
<dbReference type="PANTHER" id="PTHR42743">
    <property type="entry name" value="AMINO-ACID AMINOTRANSFERASE"/>
    <property type="match status" value="1"/>
</dbReference>
<dbReference type="NCBIfam" id="NF005800">
    <property type="entry name" value="PRK07650.1"/>
    <property type="match status" value="1"/>
</dbReference>
<sequence length="297" mass="34059">MYIYVNGEILERSKATISPFDHGYMYGLGLFETMRIYNGHPFLLDDHLSRLQSGLSLLNIEWTYSKEDILIILNELLQKNNLQNAYVRLNVSAGVGEIGLQVEAYTRPSLIVYMKSMPDKKTPLIKEGVILETKRNTPESNERLKSHHYLNNILAKREVGNDISKEGIFLTKERFLAEGIVSNLFFVKDNTVFTPAVETGILNGITRQFICKLLSVKGISIKEGFFTLSELLESEEIFMTNSIQEIFAIHKIGEKEFKTGEQTLTYTLQRQYEKYTSHLWSKEGVRKEVLDDKNGSK</sequence>
<keyword evidence="7" id="KW-0456">Lyase</keyword>
<organism evidence="7 8">
    <name type="scientific">Priestia veravalensis</name>
    <dbReference type="NCBI Taxonomy" id="1414648"/>
    <lineage>
        <taxon>Bacteria</taxon>
        <taxon>Bacillati</taxon>
        <taxon>Bacillota</taxon>
        <taxon>Bacilli</taxon>
        <taxon>Bacillales</taxon>
        <taxon>Bacillaceae</taxon>
        <taxon>Priestia</taxon>
    </lineage>
</organism>
<comment type="caution">
    <text evidence="7">The sequence shown here is derived from an EMBL/GenBank/DDBJ whole genome shotgun (WGS) entry which is preliminary data.</text>
</comment>
<proteinExistence type="inferred from homology"/>
<comment type="cofactor">
    <cofactor evidence="1 6">
        <name>pyridoxal 5'-phosphate</name>
        <dbReference type="ChEBI" id="CHEBI:597326"/>
    </cofactor>
</comment>